<evidence type="ECO:0000313" key="5">
    <source>
        <dbReference type="Proteomes" id="UP000295391"/>
    </source>
</evidence>
<keyword evidence="5" id="KW-1185">Reference proteome</keyword>
<dbReference type="AlphaFoldDB" id="A0A4R6VIY9"/>
<comment type="caution">
    <text evidence="4">The sequence shown here is derived from an EMBL/GenBank/DDBJ whole genome shotgun (WGS) entry which is preliminary data.</text>
</comment>
<dbReference type="EMBL" id="SNYR01000002">
    <property type="protein sequence ID" value="TDQ63559.1"/>
    <property type="molecule type" value="Genomic_DNA"/>
</dbReference>
<keyword evidence="1" id="KW-0472">Membrane</keyword>
<dbReference type="InterPro" id="IPR018537">
    <property type="entry name" value="Peptidoglycan-bd_3"/>
</dbReference>
<dbReference type="Gene3D" id="1.20.141.10">
    <property type="entry name" value="Chitosanase, subunit A, domain 1"/>
    <property type="match status" value="1"/>
</dbReference>
<keyword evidence="1" id="KW-0812">Transmembrane</keyword>
<dbReference type="RefSeq" id="WP_133572237.1">
    <property type="nucleotide sequence ID" value="NZ_SNYR01000002.1"/>
</dbReference>
<name>A0A4R6VIY9_9HYPH</name>
<protein>
    <submittedName>
        <fullName evidence="4">Lysozyme family protein</fullName>
    </submittedName>
</protein>
<dbReference type="Pfam" id="PF05838">
    <property type="entry name" value="Glyco_hydro_108"/>
    <property type="match status" value="1"/>
</dbReference>
<keyword evidence="1" id="KW-1133">Transmembrane helix</keyword>
<sequence>MQSNWPQVIAWIGLSEGGYVNHKNDPGGPTNHGITKRVLEQWRGKKVSIAQMKALTKKEAEDILKARYWDVVRGDDLPSGLDYAVPDYATNSGPGKAIKDLQRSLNDMGAGIKVDSVIGPETMGAINKLDEQQIKELIQLYCERRMRFLRSLKTFKTFGRGWTKRVMGNRTGVQTDDIGVIDRATMLASKYPVPNIPAPQNHGTAKGEPEKPNVIDALQQPEAWGPLGGLLTSLGAMTQGNGPFQWALAALVVAFIAVGVFYAIRTIQNADPT</sequence>
<evidence type="ECO:0000313" key="4">
    <source>
        <dbReference type="EMBL" id="TDQ63559.1"/>
    </source>
</evidence>
<feature type="transmembrane region" description="Helical" evidence="1">
    <location>
        <begin position="244"/>
        <end position="264"/>
    </location>
</feature>
<organism evidence="4 5">
    <name type="scientific">Maritalea mobilis</name>
    <dbReference type="NCBI Taxonomy" id="483324"/>
    <lineage>
        <taxon>Bacteria</taxon>
        <taxon>Pseudomonadati</taxon>
        <taxon>Pseudomonadota</taxon>
        <taxon>Alphaproteobacteria</taxon>
        <taxon>Hyphomicrobiales</taxon>
        <taxon>Devosiaceae</taxon>
        <taxon>Maritalea</taxon>
    </lineage>
</organism>
<dbReference type="Pfam" id="PF09374">
    <property type="entry name" value="PG_binding_3"/>
    <property type="match status" value="1"/>
</dbReference>
<dbReference type="CDD" id="cd13926">
    <property type="entry name" value="N-acetylmuramidase_GH108"/>
    <property type="match status" value="1"/>
</dbReference>
<evidence type="ECO:0000259" key="2">
    <source>
        <dbReference type="Pfam" id="PF05838"/>
    </source>
</evidence>
<feature type="domain" description="Peptidoglycan binding" evidence="3">
    <location>
        <begin position="97"/>
        <end position="166"/>
    </location>
</feature>
<proteinExistence type="predicted"/>
<reference evidence="4 5" key="1">
    <citation type="submission" date="2019-03" db="EMBL/GenBank/DDBJ databases">
        <title>Genomic Encyclopedia of Type Strains, Phase III (KMG-III): the genomes of soil and plant-associated and newly described type strains.</title>
        <authorList>
            <person name="Whitman W."/>
        </authorList>
    </citation>
    <scope>NUCLEOTIDE SEQUENCE [LARGE SCALE GENOMIC DNA]</scope>
    <source>
        <strain evidence="4 5">CGMCC 1.7002</strain>
    </source>
</reference>
<dbReference type="InterPro" id="IPR023346">
    <property type="entry name" value="Lysozyme-like_dom_sf"/>
</dbReference>
<dbReference type="Proteomes" id="UP000295391">
    <property type="component" value="Unassembled WGS sequence"/>
</dbReference>
<evidence type="ECO:0000259" key="3">
    <source>
        <dbReference type="Pfam" id="PF09374"/>
    </source>
</evidence>
<gene>
    <name evidence="4" type="ORF">ATL17_1565</name>
</gene>
<accession>A0A4R6VIY9</accession>
<evidence type="ECO:0000256" key="1">
    <source>
        <dbReference type="SAM" id="Phobius"/>
    </source>
</evidence>
<dbReference type="InterPro" id="IPR008565">
    <property type="entry name" value="TtsA-like_GH18_dom"/>
</dbReference>
<dbReference type="SUPFAM" id="SSF53955">
    <property type="entry name" value="Lysozyme-like"/>
    <property type="match status" value="1"/>
</dbReference>
<feature type="domain" description="TtsA-like Glycoside hydrolase family 108" evidence="2">
    <location>
        <begin position="11"/>
        <end position="93"/>
    </location>
</feature>
<dbReference type="OrthoDB" id="9815229at2"/>